<protein>
    <submittedName>
        <fullName evidence="2">Uncharacterized protein</fullName>
    </submittedName>
</protein>
<reference evidence="2 3" key="1">
    <citation type="journal article" date="2022" name="Front. Microbiol.">
        <title>High genomic differentiation and limited gene flow indicate recent cryptic speciation within the genus Laspinema (cyanobacteria).</title>
        <authorList>
            <person name="Stanojkovic A."/>
            <person name="Skoupy S."/>
            <person name="Skaloud P."/>
            <person name="Dvorak P."/>
        </authorList>
    </citation>
    <scope>NUCLEOTIDE SEQUENCE [LARGE SCALE GENOMIC DNA]</scope>
    <source>
        <strain evidence="2 3">D2a</strain>
    </source>
</reference>
<feature type="compositionally biased region" description="Low complexity" evidence="1">
    <location>
        <begin position="21"/>
        <end position="37"/>
    </location>
</feature>
<dbReference type="EMBL" id="JAMXFF010000040">
    <property type="protein sequence ID" value="MCT7969004.1"/>
    <property type="molecule type" value="Genomic_DNA"/>
</dbReference>
<comment type="caution">
    <text evidence="2">The sequence shown here is derived from an EMBL/GenBank/DDBJ whole genome shotgun (WGS) entry which is preliminary data.</text>
</comment>
<dbReference type="RefSeq" id="WP_368008486.1">
    <property type="nucleotide sequence ID" value="NZ_JAMXFF010000040.1"/>
</dbReference>
<feature type="region of interest" description="Disordered" evidence="1">
    <location>
        <begin position="1"/>
        <end position="75"/>
    </location>
</feature>
<sequence length="144" mass="16059">MSSKKMGGKLSKLSQFSGIRQESQPAESEPVEVVEVVEALEPEAVEPKALPAPNAQSSSKDKAKRKTRAKEKQVTVNIKILGHQKDWLSETAQTIRDNNEDPVAPADRVYPQHLIQVAIDLLQSSEVDWSKIRNVEELRGHLKL</sequence>
<evidence type="ECO:0000313" key="2">
    <source>
        <dbReference type="EMBL" id="MCT7969004.1"/>
    </source>
</evidence>
<evidence type="ECO:0000256" key="1">
    <source>
        <dbReference type="SAM" id="MobiDB-lite"/>
    </source>
</evidence>
<proteinExistence type="predicted"/>
<gene>
    <name evidence="2" type="ORF">NG799_22075</name>
</gene>
<dbReference type="Proteomes" id="UP001525890">
    <property type="component" value="Unassembled WGS sequence"/>
</dbReference>
<accession>A0ABT2MW72</accession>
<organism evidence="2 3">
    <name type="scientific">Laspinema palackyanum D2a</name>
    <dbReference type="NCBI Taxonomy" id="2953684"/>
    <lineage>
        <taxon>Bacteria</taxon>
        <taxon>Bacillati</taxon>
        <taxon>Cyanobacteriota</taxon>
        <taxon>Cyanophyceae</taxon>
        <taxon>Oscillatoriophycideae</taxon>
        <taxon>Oscillatoriales</taxon>
        <taxon>Laspinemataceae</taxon>
        <taxon>Laspinema</taxon>
        <taxon>Laspinema palackyanum</taxon>
    </lineage>
</organism>
<keyword evidence="3" id="KW-1185">Reference proteome</keyword>
<feature type="compositionally biased region" description="Low complexity" evidence="1">
    <location>
        <begin position="1"/>
        <end position="14"/>
    </location>
</feature>
<name>A0ABT2MW72_9CYAN</name>
<evidence type="ECO:0000313" key="3">
    <source>
        <dbReference type="Proteomes" id="UP001525890"/>
    </source>
</evidence>